<dbReference type="EMBL" id="CAXDID020000179">
    <property type="protein sequence ID" value="CAL6049409.1"/>
    <property type="molecule type" value="Genomic_DNA"/>
</dbReference>
<proteinExistence type="predicted"/>
<reference evidence="2" key="1">
    <citation type="submission" date="2023-06" db="EMBL/GenBank/DDBJ databases">
        <authorList>
            <person name="Kurt Z."/>
        </authorList>
    </citation>
    <scope>NUCLEOTIDE SEQUENCE</scope>
</reference>
<gene>
    <name evidence="3" type="ORF">HINF_LOCUS43263</name>
    <name evidence="4" type="ORF">HINF_LOCUS43267</name>
    <name evidence="1" type="ORF">HINF_LOCUS44421</name>
    <name evidence="2" type="ORF">HINF_LOCUS44425</name>
</gene>
<evidence type="ECO:0000313" key="5">
    <source>
        <dbReference type="Proteomes" id="UP001642409"/>
    </source>
</evidence>
<comment type="caution">
    <text evidence="2">The sequence shown here is derived from an EMBL/GenBank/DDBJ whole genome shotgun (WGS) entry which is preliminary data.</text>
</comment>
<sequence>MNSLKNKIILPTPNIKTNEFQQQHEQLNKSKRSEKTAKNFSVYFCLSFSPQYFKIEPKLWAVFVEILRFSLVQFNNNVLSSLVRFRLLINKYFVNYGTCVTESYIVMHRIDQIALVLMITVK</sequence>
<evidence type="ECO:0000313" key="2">
    <source>
        <dbReference type="EMBL" id="CAI9956780.1"/>
    </source>
</evidence>
<dbReference type="AlphaFoldDB" id="A0AA86QRM0"/>
<dbReference type="EMBL" id="CAXDID020000179">
    <property type="protein sequence ID" value="CAL6049413.1"/>
    <property type="molecule type" value="Genomic_DNA"/>
</dbReference>
<accession>A0AA86QRM0</accession>
<dbReference type="EMBL" id="CATOUU010000879">
    <property type="protein sequence ID" value="CAI9956776.1"/>
    <property type="molecule type" value="Genomic_DNA"/>
</dbReference>
<protein>
    <submittedName>
        <fullName evidence="3">Hypothetical_protein</fullName>
    </submittedName>
</protein>
<evidence type="ECO:0000313" key="1">
    <source>
        <dbReference type="EMBL" id="CAI9956776.1"/>
    </source>
</evidence>
<organism evidence="2">
    <name type="scientific">Hexamita inflata</name>
    <dbReference type="NCBI Taxonomy" id="28002"/>
    <lineage>
        <taxon>Eukaryota</taxon>
        <taxon>Metamonada</taxon>
        <taxon>Diplomonadida</taxon>
        <taxon>Hexamitidae</taxon>
        <taxon>Hexamitinae</taxon>
        <taxon>Hexamita</taxon>
    </lineage>
</organism>
<name>A0AA86QRM0_9EUKA</name>
<evidence type="ECO:0000313" key="3">
    <source>
        <dbReference type="EMBL" id="CAL6049409.1"/>
    </source>
</evidence>
<keyword evidence="5" id="KW-1185">Reference proteome</keyword>
<evidence type="ECO:0000313" key="4">
    <source>
        <dbReference type="EMBL" id="CAL6049413.1"/>
    </source>
</evidence>
<dbReference type="EMBL" id="CATOUU010000879">
    <property type="protein sequence ID" value="CAI9956780.1"/>
    <property type="molecule type" value="Genomic_DNA"/>
</dbReference>
<dbReference type="Proteomes" id="UP001642409">
    <property type="component" value="Unassembled WGS sequence"/>
</dbReference>
<reference evidence="3 5" key="2">
    <citation type="submission" date="2024-07" db="EMBL/GenBank/DDBJ databases">
        <authorList>
            <person name="Akdeniz Z."/>
        </authorList>
    </citation>
    <scope>NUCLEOTIDE SEQUENCE [LARGE SCALE GENOMIC DNA]</scope>
</reference>